<feature type="region of interest" description="Disordered" evidence="1">
    <location>
        <begin position="65"/>
        <end position="105"/>
    </location>
</feature>
<comment type="caution">
    <text evidence="2">The sequence shown here is derived from an EMBL/GenBank/DDBJ whole genome shotgun (WGS) entry which is preliminary data.</text>
</comment>
<keyword evidence="3" id="KW-1185">Reference proteome</keyword>
<evidence type="ECO:0000313" key="3">
    <source>
        <dbReference type="Proteomes" id="UP000194236"/>
    </source>
</evidence>
<feature type="compositionally biased region" description="Polar residues" evidence="1">
    <location>
        <begin position="87"/>
        <end position="101"/>
    </location>
</feature>
<gene>
    <name evidence="2" type="ORF">BLA29_007152</name>
</gene>
<protein>
    <submittedName>
        <fullName evidence="2">Uncharacterized protein</fullName>
    </submittedName>
</protein>
<sequence>MKQLQQFYNKLNLMQNLDAGQQQPPHSTAASSSTSKLNSFTESMLLFHQQQQQLQQNFQQEKFSHQSSLLSSSNHSLIHNNNDSISTSNGNDNLSSSMKGNDNNKSEIKIDNITYVKDLFHNKVMNVKSSSRRPLSSWKQSINACGPGPAPWIEKSTLHSLGIQVVVIHSLLKEMKKIDEKIFHLSN</sequence>
<evidence type="ECO:0000313" key="2">
    <source>
        <dbReference type="EMBL" id="OTF74178.1"/>
    </source>
</evidence>
<dbReference type="AlphaFoldDB" id="A0A1Y3B2H0"/>
<evidence type="ECO:0000256" key="1">
    <source>
        <dbReference type="SAM" id="MobiDB-lite"/>
    </source>
</evidence>
<organism evidence="2 3">
    <name type="scientific">Euroglyphus maynei</name>
    <name type="common">Mayne's house dust mite</name>
    <dbReference type="NCBI Taxonomy" id="6958"/>
    <lineage>
        <taxon>Eukaryota</taxon>
        <taxon>Metazoa</taxon>
        <taxon>Ecdysozoa</taxon>
        <taxon>Arthropoda</taxon>
        <taxon>Chelicerata</taxon>
        <taxon>Arachnida</taxon>
        <taxon>Acari</taxon>
        <taxon>Acariformes</taxon>
        <taxon>Sarcoptiformes</taxon>
        <taxon>Astigmata</taxon>
        <taxon>Psoroptidia</taxon>
        <taxon>Analgoidea</taxon>
        <taxon>Pyroglyphidae</taxon>
        <taxon>Pyroglyphinae</taxon>
        <taxon>Euroglyphus</taxon>
    </lineage>
</organism>
<proteinExistence type="predicted"/>
<accession>A0A1Y3B2H0</accession>
<dbReference type="Proteomes" id="UP000194236">
    <property type="component" value="Unassembled WGS sequence"/>
</dbReference>
<reference evidence="2 3" key="1">
    <citation type="submission" date="2017-03" db="EMBL/GenBank/DDBJ databases">
        <title>Genome Survey of Euroglyphus maynei.</title>
        <authorList>
            <person name="Arlian L.G."/>
            <person name="Morgan M.S."/>
            <person name="Rider S.D."/>
        </authorList>
    </citation>
    <scope>NUCLEOTIDE SEQUENCE [LARGE SCALE GENOMIC DNA]</scope>
    <source>
        <strain evidence="2">Arlian Lab</strain>
        <tissue evidence="2">Whole body</tissue>
    </source>
</reference>
<feature type="compositionally biased region" description="Low complexity" evidence="1">
    <location>
        <begin position="65"/>
        <end position="86"/>
    </location>
</feature>
<dbReference type="EMBL" id="MUJZ01048297">
    <property type="protein sequence ID" value="OTF74178.1"/>
    <property type="molecule type" value="Genomic_DNA"/>
</dbReference>
<name>A0A1Y3B2H0_EURMA</name>